<evidence type="ECO:0000256" key="1">
    <source>
        <dbReference type="SAM" id="MobiDB-lite"/>
    </source>
</evidence>
<gene>
    <name evidence="2" type="ORF">DERYTH_LOCUS2961</name>
</gene>
<proteinExistence type="predicted"/>
<feature type="compositionally biased region" description="Basic and acidic residues" evidence="1">
    <location>
        <begin position="62"/>
        <end position="74"/>
    </location>
</feature>
<dbReference type="EMBL" id="CAJVPY010000991">
    <property type="protein sequence ID" value="CAG8502239.1"/>
    <property type="molecule type" value="Genomic_DNA"/>
</dbReference>
<feature type="region of interest" description="Disordered" evidence="1">
    <location>
        <begin position="127"/>
        <end position="150"/>
    </location>
</feature>
<feature type="compositionally biased region" description="Basic residues" evidence="1">
    <location>
        <begin position="132"/>
        <end position="142"/>
    </location>
</feature>
<accession>A0A9N9F1N0</accession>
<reference evidence="2" key="1">
    <citation type="submission" date="2021-06" db="EMBL/GenBank/DDBJ databases">
        <authorList>
            <person name="Kallberg Y."/>
            <person name="Tangrot J."/>
            <person name="Rosling A."/>
        </authorList>
    </citation>
    <scope>NUCLEOTIDE SEQUENCE</scope>
    <source>
        <strain evidence="2">MA453B</strain>
    </source>
</reference>
<evidence type="ECO:0000313" key="3">
    <source>
        <dbReference type="Proteomes" id="UP000789405"/>
    </source>
</evidence>
<sequence>MSTKSREFQFILGTSQSYKNSKTIEEEYFDQKIKVEKLLVNPAYSIYLSLEELTETSANSREGSKYTKNEREQPPRSLNPFMIFPDIISTLATQAWNEQENPAVYYLFIELADLAKKRLLYSNPEYRYEPSRKKRPRSPQKKNIKENSLA</sequence>
<keyword evidence="3" id="KW-1185">Reference proteome</keyword>
<comment type="caution">
    <text evidence="2">The sequence shown here is derived from an EMBL/GenBank/DDBJ whole genome shotgun (WGS) entry which is preliminary data.</text>
</comment>
<feature type="non-terminal residue" evidence="2">
    <location>
        <position position="1"/>
    </location>
</feature>
<protein>
    <submittedName>
        <fullName evidence="2">7109_t:CDS:1</fullName>
    </submittedName>
</protein>
<organism evidence="2 3">
    <name type="scientific">Dentiscutata erythropus</name>
    <dbReference type="NCBI Taxonomy" id="1348616"/>
    <lineage>
        <taxon>Eukaryota</taxon>
        <taxon>Fungi</taxon>
        <taxon>Fungi incertae sedis</taxon>
        <taxon>Mucoromycota</taxon>
        <taxon>Glomeromycotina</taxon>
        <taxon>Glomeromycetes</taxon>
        <taxon>Diversisporales</taxon>
        <taxon>Gigasporaceae</taxon>
        <taxon>Dentiscutata</taxon>
    </lineage>
</organism>
<dbReference type="Proteomes" id="UP000789405">
    <property type="component" value="Unassembled WGS sequence"/>
</dbReference>
<dbReference type="AlphaFoldDB" id="A0A9N9F1N0"/>
<feature type="region of interest" description="Disordered" evidence="1">
    <location>
        <begin position="56"/>
        <end position="78"/>
    </location>
</feature>
<dbReference type="OrthoDB" id="2434131at2759"/>
<evidence type="ECO:0000313" key="2">
    <source>
        <dbReference type="EMBL" id="CAG8502239.1"/>
    </source>
</evidence>
<name>A0A9N9F1N0_9GLOM</name>